<evidence type="ECO:0000256" key="8">
    <source>
        <dbReference type="SAM" id="Phobius"/>
    </source>
</evidence>
<evidence type="ECO:0008006" key="11">
    <source>
        <dbReference type="Google" id="ProtNLM"/>
    </source>
</evidence>
<dbReference type="Pfam" id="PF03023">
    <property type="entry name" value="MurJ"/>
    <property type="match status" value="1"/>
</dbReference>
<dbReference type="GO" id="GO:0015648">
    <property type="term" value="F:lipid-linked peptidoglycan transporter activity"/>
    <property type="evidence" value="ECO:0007669"/>
    <property type="project" value="TreeGrafter"/>
</dbReference>
<feature type="transmembrane region" description="Helical" evidence="8">
    <location>
        <begin position="141"/>
        <end position="161"/>
    </location>
</feature>
<feature type="transmembrane region" description="Helical" evidence="8">
    <location>
        <begin position="505"/>
        <end position="527"/>
    </location>
</feature>
<keyword evidence="2" id="KW-1003">Cell membrane</keyword>
<name>A0A1G2P330_9BACT</name>
<dbReference type="AlphaFoldDB" id="A0A1G2P330"/>
<evidence type="ECO:0000256" key="2">
    <source>
        <dbReference type="ARBA" id="ARBA00022475"/>
    </source>
</evidence>
<protein>
    <recommendedName>
        <fullName evidence="11">Lipid II flippase MurJ</fullName>
    </recommendedName>
</protein>
<feature type="transmembrane region" description="Helical" evidence="8">
    <location>
        <begin position="323"/>
        <end position="341"/>
    </location>
</feature>
<keyword evidence="4" id="KW-0133">Cell shape</keyword>
<keyword evidence="6 8" id="KW-1133">Transmembrane helix</keyword>
<feature type="transmembrane region" description="Helical" evidence="8">
    <location>
        <begin position="393"/>
        <end position="415"/>
    </location>
</feature>
<evidence type="ECO:0000256" key="3">
    <source>
        <dbReference type="ARBA" id="ARBA00022692"/>
    </source>
</evidence>
<proteinExistence type="predicted"/>
<feature type="transmembrane region" description="Helical" evidence="8">
    <location>
        <begin position="238"/>
        <end position="263"/>
    </location>
</feature>
<evidence type="ECO:0000256" key="5">
    <source>
        <dbReference type="ARBA" id="ARBA00022984"/>
    </source>
</evidence>
<dbReference type="GO" id="GO:0009252">
    <property type="term" value="P:peptidoglycan biosynthetic process"/>
    <property type="evidence" value="ECO:0007669"/>
    <property type="project" value="UniProtKB-KW"/>
</dbReference>
<feature type="transmembrane region" description="Helical" evidence="8">
    <location>
        <begin position="56"/>
        <end position="78"/>
    </location>
</feature>
<dbReference type="GO" id="GO:0034204">
    <property type="term" value="P:lipid translocation"/>
    <property type="evidence" value="ECO:0007669"/>
    <property type="project" value="TreeGrafter"/>
</dbReference>
<accession>A0A1G2P330</accession>
<keyword evidence="3 8" id="KW-0812">Transmembrane</keyword>
<reference evidence="9 10" key="1">
    <citation type="journal article" date="2016" name="Nat. Commun.">
        <title>Thousands of microbial genomes shed light on interconnected biogeochemical processes in an aquifer system.</title>
        <authorList>
            <person name="Anantharaman K."/>
            <person name="Brown C.T."/>
            <person name="Hug L.A."/>
            <person name="Sharon I."/>
            <person name="Castelle C.J."/>
            <person name="Probst A.J."/>
            <person name="Thomas B.C."/>
            <person name="Singh A."/>
            <person name="Wilkins M.J."/>
            <person name="Karaoz U."/>
            <person name="Brodie E.L."/>
            <person name="Williams K.H."/>
            <person name="Hubbard S.S."/>
            <person name="Banfield J.F."/>
        </authorList>
    </citation>
    <scope>NUCLEOTIDE SEQUENCE [LARGE SCALE GENOMIC DNA]</scope>
</reference>
<dbReference type="GO" id="GO:0008360">
    <property type="term" value="P:regulation of cell shape"/>
    <property type="evidence" value="ECO:0007669"/>
    <property type="project" value="UniProtKB-KW"/>
</dbReference>
<evidence type="ECO:0000256" key="6">
    <source>
        <dbReference type="ARBA" id="ARBA00022989"/>
    </source>
</evidence>
<evidence type="ECO:0000313" key="10">
    <source>
        <dbReference type="Proteomes" id="UP000177269"/>
    </source>
</evidence>
<dbReference type="EMBL" id="MHSK01000006">
    <property type="protein sequence ID" value="OHA42746.1"/>
    <property type="molecule type" value="Genomic_DNA"/>
</dbReference>
<feature type="transmembrane region" description="Helical" evidence="8">
    <location>
        <begin position="168"/>
        <end position="189"/>
    </location>
</feature>
<feature type="transmembrane region" description="Helical" evidence="8">
    <location>
        <begin position="435"/>
        <end position="459"/>
    </location>
</feature>
<dbReference type="InterPro" id="IPR051050">
    <property type="entry name" value="Lipid_II_flippase_MurJ/MviN"/>
</dbReference>
<sequence>MVGRILKLLNREIHGLHEAAFLLAFFAFSSQLLALVRDRLLAHEFGAGVSLDIYYAAFRIPDFIFITIGSLVSVSVLVPFLIEKIDKTDDKGARFTNSIFTVFFGFIVLSSVLAFLLMPYLVKLVFPGITRPELVAELVSLSRILLLSPIFLGLSNFFASIIQVYKRFLVYAVSPLLYNLGIIAGIVFFAPTYGIRGVVFGVILGAALHFALQFAAIFKDGMFPRFTFSINYRDIKRVVLLSFPRTVALSSTHLSLLFLFGFASLMKDGSIAIFNLAFNLQSVPLAIIGVSYSMAAFPTLSRLFGSGEIDKFMSHIISAVRHIIFWSLPVTALFITLRAQIVRTILGSGEFGWSDTKLTAAAFALFALSAIAQSVSLILVRGYYSASKTVRPLFINLVSSAITVGVTIFLIKAHAASGAFQETFDAVMRVGGLQGSIVLMLPLGFAVGTIINAVILWIYFETDFRSMRYAVSKTFFDSLSASVAIGGISYLSLKVFDNLFNVNTLLGIFAQGFMAGMMGIASGIIVLKMLKNQEIMDIWKTVRKRVWKSEIIQPETQV</sequence>
<feature type="transmembrane region" description="Helical" evidence="8">
    <location>
        <begin position="195"/>
        <end position="218"/>
    </location>
</feature>
<feature type="transmembrane region" description="Helical" evidence="8">
    <location>
        <begin position="361"/>
        <end position="381"/>
    </location>
</feature>
<evidence type="ECO:0000256" key="7">
    <source>
        <dbReference type="ARBA" id="ARBA00023136"/>
    </source>
</evidence>
<keyword evidence="7 8" id="KW-0472">Membrane</keyword>
<dbReference type="PANTHER" id="PTHR47019:SF1">
    <property type="entry name" value="LIPID II FLIPPASE MURJ"/>
    <property type="match status" value="1"/>
</dbReference>
<evidence type="ECO:0000256" key="1">
    <source>
        <dbReference type="ARBA" id="ARBA00004651"/>
    </source>
</evidence>
<dbReference type="PANTHER" id="PTHR47019">
    <property type="entry name" value="LIPID II FLIPPASE MURJ"/>
    <property type="match status" value="1"/>
</dbReference>
<feature type="transmembrane region" description="Helical" evidence="8">
    <location>
        <begin position="99"/>
        <end position="121"/>
    </location>
</feature>
<dbReference type="PRINTS" id="PR01806">
    <property type="entry name" value="VIRFACTRMVIN"/>
</dbReference>
<organism evidence="9 10">
    <name type="scientific">Candidatus Taylorbacteria bacterium RIFCSPLOWO2_12_FULL_43_20</name>
    <dbReference type="NCBI Taxonomy" id="1802332"/>
    <lineage>
        <taxon>Bacteria</taxon>
        <taxon>Candidatus Tayloriibacteriota</taxon>
    </lineage>
</organism>
<feature type="transmembrane region" description="Helical" evidence="8">
    <location>
        <begin position="471"/>
        <end position="493"/>
    </location>
</feature>
<evidence type="ECO:0000313" key="9">
    <source>
        <dbReference type="EMBL" id="OHA42746.1"/>
    </source>
</evidence>
<feature type="transmembrane region" description="Helical" evidence="8">
    <location>
        <begin position="20"/>
        <end position="36"/>
    </location>
</feature>
<keyword evidence="5" id="KW-0573">Peptidoglycan synthesis</keyword>
<dbReference type="InterPro" id="IPR004268">
    <property type="entry name" value="MurJ"/>
</dbReference>
<dbReference type="GO" id="GO:0005886">
    <property type="term" value="C:plasma membrane"/>
    <property type="evidence" value="ECO:0007669"/>
    <property type="project" value="UniProtKB-SubCell"/>
</dbReference>
<comment type="caution">
    <text evidence="9">The sequence shown here is derived from an EMBL/GenBank/DDBJ whole genome shotgun (WGS) entry which is preliminary data.</text>
</comment>
<evidence type="ECO:0000256" key="4">
    <source>
        <dbReference type="ARBA" id="ARBA00022960"/>
    </source>
</evidence>
<dbReference type="Proteomes" id="UP000177269">
    <property type="component" value="Unassembled WGS sequence"/>
</dbReference>
<comment type="subcellular location">
    <subcellularLocation>
        <location evidence="1">Cell membrane</location>
        <topology evidence="1">Multi-pass membrane protein</topology>
    </subcellularLocation>
</comment>
<gene>
    <name evidence="9" type="ORF">A3G52_02985</name>
</gene>